<feature type="domain" description="Tyrosine specific protein phosphatases" evidence="5">
    <location>
        <begin position="708"/>
        <end position="817"/>
    </location>
</feature>
<dbReference type="InterPro" id="IPR003595">
    <property type="entry name" value="Tyr_Pase_cat"/>
</dbReference>
<dbReference type="PANTHER" id="PTHR19134">
    <property type="entry name" value="RECEPTOR-TYPE TYROSINE-PROTEIN PHOSPHATASE"/>
    <property type="match status" value="1"/>
</dbReference>
<dbReference type="PANTHER" id="PTHR19134:SF561">
    <property type="entry name" value="PROTEIN TYROSINE PHOSPHATASE 36E, ISOFORM A"/>
    <property type="match status" value="1"/>
</dbReference>
<dbReference type="InterPro" id="IPR000387">
    <property type="entry name" value="Tyr_Pase_dom"/>
</dbReference>
<evidence type="ECO:0000313" key="7">
    <source>
        <dbReference type="EMBL" id="ETN47017.1"/>
    </source>
</evidence>
<dbReference type="InterPro" id="IPR036873">
    <property type="entry name" value="Rhodanese-like_dom_sf"/>
</dbReference>
<dbReference type="InterPro" id="IPR000242">
    <property type="entry name" value="PTP_cat"/>
</dbReference>
<evidence type="ECO:0000256" key="1">
    <source>
        <dbReference type="ARBA" id="ARBA00009649"/>
    </source>
</evidence>
<dbReference type="PROSITE" id="PS50055">
    <property type="entry name" value="TYR_PHOSPHATASE_PTP"/>
    <property type="match status" value="1"/>
</dbReference>
<dbReference type="EC" id="3.1.3.48" evidence="2"/>
<dbReference type="HOGENOM" id="CLU_001645_11_0_1"/>
<dbReference type="Gene3D" id="3.90.190.10">
    <property type="entry name" value="Protein tyrosine phosphatase superfamily"/>
    <property type="match status" value="1"/>
</dbReference>
<comment type="similarity">
    <text evidence="1">Belongs to the protein-tyrosine phosphatase family. Non-receptor class subfamily.</text>
</comment>
<dbReference type="eggNOG" id="KOG0789">
    <property type="taxonomic scope" value="Eukaryota"/>
</dbReference>
<dbReference type="AlphaFoldDB" id="W2SEA1"/>
<dbReference type="InParanoid" id="W2SEA1"/>
<dbReference type="Pfam" id="PF00102">
    <property type="entry name" value="Y_phosphatase"/>
    <property type="match status" value="2"/>
</dbReference>
<dbReference type="InterPro" id="IPR029021">
    <property type="entry name" value="Prot-tyrosine_phosphatase-like"/>
</dbReference>
<dbReference type="PROSITE" id="PS50206">
    <property type="entry name" value="RHODANESE_3"/>
    <property type="match status" value="1"/>
</dbReference>
<dbReference type="SMART" id="SM00404">
    <property type="entry name" value="PTPc_motif"/>
    <property type="match status" value="1"/>
</dbReference>
<sequence>MSNAATSTYPSSSHGHSHKKSSSRSSRPSTTPRAHPNPVSVGQANPPLLSPKTFTKDPKSPSPSYFGFVVNTDDTNPPDSNPGHHARQNWNFPSSNAQNSITSPRNVAVESNPEFEAFRRQSEKGAFSLNSSSFSSLSSLARPAQIRTLSATISSSGPQSPISPNNKRPHLGKSNKSSDARERRPSKDGDSFFDFPQQGSPLTMTPRHSVADHQHARLSLPTSELQVPSLIKARSDTVPPTSDDKPSSMVGPKLIADLLRASEDVLILDLRVYQHYVNSRVRGALNLCIPTTLLKRPSFTTQKLSDTFSSDADREKFERWPACKYIAVYDASSSLSKEATIPFNVLKKFAAEGWRGTGLVVKGGLQAFAKMEPSFIDKGPINIAGGNTNSPLSIAPPAHDKLPVAGGCAMPSTKNAANPFFGNIRQNMDLMDGVGQIPVKKPSNMTDQVKQALPSWLDNASRSSDEGKLVSDKFLSIEKSEQRRMQQALNLKVSYGTPGVEAPDKIKVAGIEKGSKNRYNNIFPYDHSRVRLQGVQNGDCDYINASHVKAEYSNRHYIATQAPIPATFNDFWRVVWEQDVRVIVMLTAESEGGLLKSHPYWSAGEYGPLKLKQLSERTVSLDPKSSSPKSPAGLRPNLGMRRSTTNTLPKDAKADEVRSPAAESSAVVVRSFALTHSNRPFEPMREVTQLHYSQWPDFGAPASPTALLTLVEQVNKYVRGSSTPNAVPSPQDAAPEDERPIIVHCSAGCGRTGTFCTIDSVIDMLKRQHLDQSRDADSMDVDVDRWVKRDDEDLVAKAVDDFRHQRLSMVQNLRQFVLCYESVMQWVVARQAEKTNYKGDSSIRRSSQG</sequence>
<gene>
    <name evidence="7" type="ORF">HMPREF1541_01207</name>
</gene>
<evidence type="ECO:0000256" key="2">
    <source>
        <dbReference type="ARBA" id="ARBA00013064"/>
    </source>
</evidence>
<protein>
    <recommendedName>
        <fullName evidence="2">protein-tyrosine-phosphatase</fullName>
        <ecNumber evidence="2">3.1.3.48</ecNumber>
    </recommendedName>
</protein>
<accession>W2SEA1</accession>
<organism evidence="7 8">
    <name type="scientific">Cyphellophora europaea (strain CBS 101466)</name>
    <name type="common">Phialophora europaea</name>
    <dbReference type="NCBI Taxonomy" id="1220924"/>
    <lineage>
        <taxon>Eukaryota</taxon>
        <taxon>Fungi</taxon>
        <taxon>Dikarya</taxon>
        <taxon>Ascomycota</taxon>
        <taxon>Pezizomycotina</taxon>
        <taxon>Eurotiomycetes</taxon>
        <taxon>Chaetothyriomycetidae</taxon>
        <taxon>Chaetothyriales</taxon>
        <taxon>Cyphellophoraceae</taxon>
        <taxon>Cyphellophora</taxon>
    </lineage>
</organism>
<dbReference type="InterPro" id="IPR001763">
    <property type="entry name" value="Rhodanese-like_dom"/>
</dbReference>
<evidence type="ECO:0000259" key="6">
    <source>
        <dbReference type="PROSITE" id="PS50206"/>
    </source>
</evidence>
<dbReference type="OrthoDB" id="6058203at2759"/>
<dbReference type="RefSeq" id="XP_008711729.1">
    <property type="nucleotide sequence ID" value="XM_008713507.1"/>
</dbReference>
<dbReference type="FunCoup" id="W2SEA1">
    <property type="interactions" value="75"/>
</dbReference>
<dbReference type="SMART" id="SM00194">
    <property type="entry name" value="PTPc"/>
    <property type="match status" value="1"/>
</dbReference>
<feature type="region of interest" description="Disordered" evidence="3">
    <location>
        <begin position="1"/>
        <end position="116"/>
    </location>
</feature>
<feature type="domain" description="Tyrosine-protein phosphatase" evidence="4">
    <location>
        <begin position="516"/>
        <end position="826"/>
    </location>
</feature>
<feature type="domain" description="Rhodanese" evidence="6">
    <location>
        <begin position="261"/>
        <end position="377"/>
    </location>
</feature>
<feature type="region of interest" description="Disordered" evidence="3">
    <location>
        <begin position="617"/>
        <end position="660"/>
    </location>
</feature>
<dbReference type="VEuPathDB" id="FungiDB:HMPREF1541_01207"/>
<dbReference type="InterPro" id="IPR016130">
    <property type="entry name" value="Tyr_Pase_AS"/>
</dbReference>
<dbReference type="STRING" id="1220924.W2SEA1"/>
<reference evidence="7 8" key="1">
    <citation type="submission" date="2013-03" db="EMBL/GenBank/DDBJ databases">
        <title>The Genome Sequence of Phialophora europaea CBS 101466.</title>
        <authorList>
            <consortium name="The Broad Institute Genomics Platform"/>
            <person name="Cuomo C."/>
            <person name="de Hoog S."/>
            <person name="Gorbushina A."/>
            <person name="Walker B."/>
            <person name="Young S.K."/>
            <person name="Zeng Q."/>
            <person name="Gargeya S."/>
            <person name="Fitzgerald M."/>
            <person name="Haas B."/>
            <person name="Abouelleil A."/>
            <person name="Allen A.W."/>
            <person name="Alvarado L."/>
            <person name="Arachchi H.M."/>
            <person name="Berlin A.M."/>
            <person name="Chapman S.B."/>
            <person name="Gainer-Dewar J."/>
            <person name="Goldberg J."/>
            <person name="Griggs A."/>
            <person name="Gujja S."/>
            <person name="Hansen M."/>
            <person name="Howarth C."/>
            <person name="Imamovic A."/>
            <person name="Ireland A."/>
            <person name="Larimer J."/>
            <person name="McCowan C."/>
            <person name="Murphy C."/>
            <person name="Pearson M."/>
            <person name="Poon T.W."/>
            <person name="Priest M."/>
            <person name="Roberts A."/>
            <person name="Saif S."/>
            <person name="Shea T."/>
            <person name="Sisk P."/>
            <person name="Sykes S."/>
            <person name="Wortman J."/>
            <person name="Nusbaum C."/>
            <person name="Birren B."/>
        </authorList>
    </citation>
    <scope>NUCLEOTIDE SEQUENCE [LARGE SCALE GENOMIC DNA]</scope>
    <source>
        <strain evidence="7 8">CBS 101466</strain>
    </source>
</reference>
<dbReference type="SUPFAM" id="SSF52821">
    <property type="entry name" value="Rhodanese/Cell cycle control phosphatase"/>
    <property type="match status" value="1"/>
</dbReference>
<proteinExistence type="inferred from homology"/>
<dbReference type="CDD" id="cd18533">
    <property type="entry name" value="PTP_fungal"/>
    <property type="match status" value="1"/>
</dbReference>
<dbReference type="PROSITE" id="PS50056">
    <property type="entry name" value="TYR_PHOSPHATASE_2"/>
    <property type="match status" value="1"/>
</dbReference>
<evidence type="ECO:0000256" key="3">
    <source>
        <dbReference type="SAM" id="MobiDB-lite"/>
    </source>
</evidence>
<dbReference type="GeneID" id="19968546"/>
<evidence type="ECO:0000313" key="8">
    <source>
        <dbReference type="Proteomes" id="UP000030752"/>
    </source>
</evidence>
<feature type="compositionally biased region" description="Basic and acidic residues" evidence="3">
    <location>
        <begin position="176"/>
        <end position="190"/>
    </location>
</feature>
<dbReference type="SUPFAM" id="SSF52799">
    <property type="entry name" value="(Phosphotyrosine protein) phosphatases II"/>
    <property type="match status" value="1"/>
</dbReference>
<dbReference type="PRINTS" id="PR00700">
    <property type="entry name" value="PRTYPHPHTASE"/>
</dbReference>
<feature type="compositionally biased region" description="Polar residues" evidence="3">
    <location>
        <begin position="88"/>
        <end position="105"/>
    </location>
</feature>
<dbReference type="EMBL" id="KB822711">
    <property type="protein sequence ID" value="ETN47017.1"/>
    <property type="molecule type" value="Genomic_DNA"/>
</dbReference>
<name>W2SEA1_CYPE1</name>
<dbReference type="Gene3D" id="3.40.250.10">
    <property type="entry name" value="Rhodanese-like domain"/>
    <property type="match status" value="1"/>
</dbReference>
<feature type="region of interest" description="Disordered" evidence="3">
    <location>
        <begin position="150"/>
        <end position="224"/>
    </location>
</feature>
<feature type="compositionally biased region" description="Low complexity" evidence="3">
    <location>
        <begin position="23"/>
        <end position="33"/>
    </location>
</feature>
<dbReference type="InterPro" id="IPR050348">
    <property type="entry name" value="Protein-Tyr_Phosphatase"/>
</dbReference>
<evidence type="ECO:0000259" key="5">
    <source>
        <dbReference type="PROSITE" id="PS50056"/>
    </source>
</evidence>
<feature type="compositionally biased region" description="Low complexity" evidence="3">
    <location>
        <begin position="153"/>
        <end position="164"/>
    </location>
</feature>
<dbReference type="PROSITE" id="PS00383">
    <property type="entry name" value="TYR_PHOSPHATASE_1"/>
    <property type="match status" value="1"/>
</dbReference>
<dbReference type="Pfam" id="PF00581">
    <property type="entry name" value="Rhodanese"/>
    <property type="match status" value="1"/>
</dbReference>
<dbReference type="GO" id="GO:0004725">
    <property type="term" value="F:protein tyrosine phosphatase activity"/>
    <property type="evidence" value="ECO:0007669"/>
    <property type="project" value="UniProtKB-EC"/>
</dbReference>
<dbReference type="Proteomes" id="UP000030752">
    <property type="component" value="Unassembled WGS sequence"/>
</dbReference>
<keyword evidence="8" id="KW-1185">Reference proteome</keyword>
<evidence type="ECO:0000259" key="4">
    <source>
        <dbReference type="PROSITE" id="PS50055"/>
    </source>
</evidence>